<keyword evidence="3" id="KW-1185">Reference proteome</keyword>
<evidence type="ECO:0000313" key="2">
    <source>
        <dbReference type="EMBL" id="CAD6542177.1"/>
    </source>
</evidence>
<comment type="caution">
    <text evidence="2">The sequence shown here is derived from an EMBL/GenBank/DDBJ whole genome shotgun (WGS) entry which is preliminary data.</text>
</comment>
<dbReference type="Proteomes" id="UP000656319">
    <property type="component" value="Unassembled WGS sequence"/>
</dbReference>
<gene>
    <name evidence="2" type="ORF">LMG27952_03885</name>
</gene>
<proteinExistence type="predicted"/>
<dbReference type="EMBL" id="CAJHCQ010000009">
    <property type="protein sequence ID" value="CAD6542177.1"/>
    <property type="molecule type" value="Genomic_DNA"/>
</dbReference>
<feature type="region of interest" description="Disordered" evidence="1">
    <location>
        <begin position="67"/>
        <end position="97"/>
    </location>
</feature>
<evidence type="ECO:0000313" key="3">
    <source>
        <dbReference type="Proteomes" id="UP000656319"/>
    </source>
</evidence>
<accession>A0ABN7HWT6</accession>
<protein>
    <recommendedName>
        <fullName evidence="4">LysR substrate-binding domain-containing protein</fullName>
    </recommendedName>
</protein>
<sequence>MGDGTLFNRVVSAFRAISSRFGSAATSRCRRSSPARPACKSIRGALAAFNLRRRPLCNRGRDLHAAHVRQRGQTDHGGGDPPVGRRAQHPRDDGGREAAEYGHVDAALAGAITLGSRLSLSGLADDLSLVSKRFDEPTLNQRNLCVMTMRARRLSRPIEGVLRALIVAIERVL</sequence>
<evidence type="ECO:0008006" key="4">
    <source>
        <dbReference type="Google" id="ProtNLM"/>
    </source>
</evidence>
<organism evidence="2 3">
    <name type="scientific">Paraburkholderia hiiakae</name>
    <dbReference type="NCBI Taxonomy" id="1081782"/>
    <lineage>
        <taxon>Bacteria</taxon>
        <taxon>Pseudomonadati</taxon>
        <taxon>Pseudomonadota</taxon>
        <taxon>Betaproteobacteria</taxon>
        <taxon>Burkholderiales</taxon>
        <taxon>Burkholderiaceae</taxon>
        <taxon>Paraburkholderia</taxon>
    </lineage>
</organism>
<reference evidence="2 3" key="1">
    <citation type="submission" date="2020-10" db="EMBL/GenBank/DDBJ databases">
        <authorList>
            <person name="Peeters C."/>
        </authorList>
    </citation>
    <scope>NUCLEOTIDE SEQUENCE [LARGE SCALE GENOMIC DNA]</scope>
    <source>
        <strain evidence="2 3">LMG 27952</strain>
    </source>
</reference>
<evidence type="ECO:0000256" key="1">
    <source>
        <dbReference type="SAM" id="MobiDB-lite"/>
    </source>
</evidence>
<name>A0ABN7HWT6_9BURK</name>